<dbReference type="Gene3D" id="1.10.1410.40">
    <property type="match status" value="1"/>
</dbReference>
<protein>
    <submittedName>
        <fullName evidence="2">Mab-21 like 4</fullName>
    </submittedName>
</protein>
<dbReference type="EMBL" id="AGCU01175279">
    <property type="status" value="NOT_ANNOTATED_CDS"/>
    <property type="molecule type" value="Genomic_DNA"/>
</dbReference>
<evidence type="ECO:0000313" key="2">
    <source>
        <dbReference type="Ensembl" id="ENSPSIP00000019502.1"/>
    </source>
</evidence>
<dbReference type="GeneTree" id="ENSGT01050000244827"/>
<evidence type="ECO:0000259" key="1">
    <source>
        <dbReference type="Pfam" id="PF20266"/>
    </source>
</evidence>
<evidence type="ECO:0000313" key="3">
    <source>
        <dbReference type="Proteomes" id="UP000007267"/>
    </source>
</evidence>
<dbReference type="Ensembl" id="ENSPSIT00000019593.1">
    <property type="protein sequence ID" value="ENSPSIP00000019502.1"/>
    <property type="gene ID" value="ENSPSIG00000017304.1"/>
</dbReference>
<keyword evidence="3" id="KW-1185">Reference proteome</keyword>
<proteinExistence type="predicted"/>
<dbReference type="PANTHER" id="PTHR10656:SF7">
    <property type="entry name" value="PROTEIN MAB-21-LIKE 4"/>
    <property type="match status" value="1"/>
</dbReference>
<reference evidence="3" key="2">
    <citation type="journal article" date="2013" name="Nat. Genet.">
        <title>The draft genomes of soft-shell turtle and green sea turtle yield insights into the development and evolution of the turtle-specific body plan.</title>
        <authorList>
            <person name="Wang Z."/>
            <person name="Pascual-Anaya J."/>
            <person name="Zadissa A."/>
            <person name="Li W."/>
            <person name="Niimura Y."/>
            <person name="Huang Z."/>
            <person name="Li C."/>
            <person name="White S."/>
            <person name="Xiong Z."/>
            <person name="Fang D."/>
            <person name="Wang B."/>
            <person name="Ming Y."/>
            <person name="Chen Y."/>
            <person name="Zheng Y."/>
            <person name="Kuraku S."/>
            <person name="Pignatelli M."/>
            <person name="Herrero J."/>
            <person name="Beal K."/>
            <person name="Nozawa M."/>
            <person name="Li Q."/>
            <person name="Wang J."/>
            <person name="Zhang H."/>
            <person name="Yu L."/>
            <person name="Shigenobu S."/>
            <person name="Wang J."/>
            <person name="Liu J."/>
            <person name="Flicek P."/>
            <person name="Searle S."/>
            <person name="Wang J."/>
            <person name="Kuratani S."/>
            <person name="Yin Y."/>
            <person name="Aken B."/>
            <person name="Zhang G."/>
            <person name="Irie N."/>
        </authorList>
    </citation>
    <scope>NUCLEOTIDE SEQUENCE [LARGE SCALE GENOMIC DNA]</scope>
    <source>
        <strain evidence="3">Daiwa-1</strain>
    </source>
</reference>
<accession>K7GGU1</accession>
<dbReference type="EMBL" id="AGCU01175281">
    <property type="status" value="NOT_ANNOTATED_CDS"/>
    <property type="molecule type" value="Genomic_DNA"/>
</dbReference>
<sequence length="214" mass="24275">CRWAPSRRGRGQVSAESLQEEGLQLSLLVSSGWKMIRFHILPVVRRKQGARKLHSRPEEGGFPAGSLQKATQEADFIPCSSHHWRYSADRPVARLLRIVGLLRGHRLASLRLLDHVNREEWQEEGREGGLTFNHLKMVLLWATELFPSPEDWEDLDGSVYRLLVILLRCLATRNLPHFLHPEENLFRGAAASALYPRVRGFASSPSALLSSRST</sequence>
<gene>
    <name evidence="2" type="primary">MAB21L4</name>
</gene>
<dbReference type="InterPro" id="IPR024810">
    <property type="entry name" value="MAB21L/cGLR"/>
</dbReference>
<dbReference type="AlphaFoldDB" id="K7GGU1"/>
<dbReference type="SMART" id="SM01265">
    <property type="entry name" value="Mab-21"/>
    <property type="match status" value="1"/>
</dbReference>
<dbReference type="PANTHER" id="PTHR10656">
    <property type="entry name" value="CELL FATE DETERMINING PROTEIN MAB21-RELATED"/>
    <property type="match status" value="1"/>
</dbReference>
<dbReference type="eggNOG" id="ENOG502QV1H">
    <property type="taxonomic scope" value="Eukaryota"/>
</dbReference>
<dbReference type="InterPro" id="IPR046906">
    <property type="entry name" value="Mab-21_HhH/H2TH-like"/>
</dbReference>
<dbReference type="EMBL" id="AGCU01175280">
    <property type="status" value="NOT_ANNOTATED_CDS"/>
    <property type="molecule type" value="Genomic_DNA"/>
</dbReference>
<dbReference type="EMBL" id="AGCU01175282">
    <property type="status" value="NOT_ANNOTATED_CDS"/>
    <property type="molecule type" value="Genomic_DNA"/>
</dbReference>
<reference evidence="2" key="4">
    <citation type="submission" date="2025-09" db="UniProtKB">
        <authorList>
            <consortium name="Ensembl"/>
        </authorList>
    </citation>
    <scope>IDENTIFICATION</scope>
</reference>
<reference evidence="2" key="3">
    <citation type="submission" date="2025-08" db="UniProtKB">
        <authorList>
            <consortium name="Ensembl"/>
        </authorList>
    </citation>
    <scope>IDENTIFICATION</scope>
</reference>
<dbReference type="HOGENOM" id="CLU_058747_0_0_1"/>
<reference evidence="3" key="1">
    <citation type="submission" date="2011-10" db="EMBL/GenBank/DDBJ databases">
        <authorList>
            <consortium name="Soft-shell Turtle Genome Consortium"/>
        </authorList>
    </citation>
    <scope>NUCLEOTIDE SEQUENCE [LARGE SCALE GENOMIC DNA]</scope>
    <source>
        <strain evidence="3">Daiwa-1</strain>
    </source>
</reference>
<dbReference type="Pfam" id="PF20266">
    <property type="entry name" value="Mab-21_C"/>
    <property type="match status" value="1"/>
</dbReference>
<dbReference type="Proteomes" id="UP000007267">
    <property type="component" value="Unassembled WGS sequence"/>
</dbReference>
<name>K7GGU1_PELSI</name>
<feature type="domain" description="Mab-21-like HhH/H2TH-like" evidence="1">
    <location>
        <begin position="124"/>
        <end position="192"/>
    </location>
</feature>
<organism evidence="2 3">
    <name type="scientific">Pelodiscus sinensis</name>
    <name type="common">Chinese softshell turtle</name>
    <name type="synonym">Trionyx sinensis</name>
    <dbReference type="NCBI Taxonomy" id="13735"/>
    <lineage>
        <taxon>Eukaryota</taxon>
        <taxon>Metazoa</taxon>
        <taxon>Chordata</taxon>
        <taxon>Craniata</taxon>
        <taxon>Vertebrata</taxon>
        <taxon>Euteleostomi</taxon>
        <taxon>Archelosauria</taxon>
        <taxon>Testudinata</taxon>
        <taxon>Testudines</taxon>
        <taxon>Cryptodira</taxon>
        <taxon>Trionychia</taxon>
        <taxon>Trionychidae</taxon>
        <taxon>Pelodiscus</taxon>
    </lineage>
</organism>